<feature type="transmembrane region" description="Helical" evidence="2">
    <location>
        <begin position="62"/>
        <end position="84"/>
    </location>
</feature>
<comment type="caution">
    <text evidence="3">The sequence shown here is derived from an EMBL/GenBank/DDBJ whole genome shotgun (WGS) entry which is preliminary data.</text>
</comment>
<dbReference type="EMBL" id="BAABDF010000007">
    <property type="protein sequence ID" value="GAA3876380.1"/>
    <property type="molecule type" value="Genomic_DNA"/>
</dbReference>
<organism evidence="3 4">
    <name type="scientific">Celeribacter arenosi</name>
    <dbReference type="NCBI Taxonomy" id="792649"/>
    <lineage>
        <taxon>Bacteria</taxon>
        <taxon>Pseudomonadati</taxon>
        <taxon>Pseudomonadota</taxon>
        <taxon>Alphaproteobacteria</taxon>
        <taxon>Rhodobacterales</taxon>
        <taxon>Roseobacteraceae</taxon>
        <taxon>Celeribacter</taxon>
    </lineage>
</organism>
<feature type="region of interest" description="Disordered" evidence="1">
    <location>
        <begin position="29"/>
        <end position="52"/>
    </location>
</feature>
<reference evidence="4" key="1">
    <citation type="journal article" date="2019" name="Int. J. Syst. Evol. Microbiol.">
        <title>The Global Catalogue of Microorganisms (GCM) 10K type strain sequencing project: providing services to taxonomists for standard genome sequencing and annotation.</title>
        <authorList>
            <consortium name="The Broad Institute Genomics Platform"/>
            <consortium name="The Broad Institute Genome Sequencing Center for Infectious Disease"/>
            <person name="Wu L."/>
            <person name="Ma J."/>
        </authorList>
    </citation>
    <scope>NUCLEOTIDE SEQUENCE [LARGE SCALE GENOMIC DNA]</scope>
    <source>
        <strain evidence="4">JCM 17190</strain>
    </source>
</reference>
<evidence type="ECO:0000256" key="1">
    <source>
        <dbReference type="SAM" id="MobiDB-lite"/>
    </source>
</evidence>
<evidence type="ECO:0000313" key="3">
    <source>
        <dbReference type="EMBL" id="GAA3876380.1"/>
    </source>
</evidence>
<evidence type="ECO:0000313" key="4">
    <source>
        <dbReference type="Proteomes" id="UP001399917"/>
    </source>
</evidence>
<accession>A0ABP7KFY6</accession>
<protein>
    <submittedName>
        <fullName evidence="3">Uncharacterized protein</fullName>
    </submittedName>
</protein>
<feature type="compositionally biased region" description="Basic residues" evidence="1">
    <location>
        <begin position="31"/>
        <end position="40"/>
    </location>
</feature>
<keyword evidence="2" id="KW-0472">Membrane</keyword>
<evidence type="ECO:0000256" key="2">
    <source>
        <dbReference type="SAM" id="Phobius"/>
    </source>
</evidence>
<sequence>MQNVQMNGFSARLARVEAGGANTFSTIHAGNLRRSKRPKASKANQLFAPQSMGPSKGRLMRLGLRSGLFQAAVFGLGLILYLNYVGL</sequence>
<gene>
    <name evidence="3" type="ORF">GCM10022404_27630</name>
</gene>
<name>A0ABP7KFY6_9RHOB</name>
<dbReference type="RefSeq" id="WP_344848002.1">
    <property type="nucleotide sequence ID" value="NZ_BAABDF010000007.1"/>
</dbReference>
<keyword evidence="2" id="KW-1133">Transmembrane helix</keyword>
<dbReference type="Proteomes" id="UP001399917">
    <property type="component" value="Unassembled WGS sequence"/>
</dbReference>
<proteinExistence type="predicted"/>
<keyword evidence="2" id="KW-0812">Transmembrane</keyword>
<keyword evidence="4" id="KW-1185">Reference proteome</keyword>